<protein>
    <submittedName>
        <fullName evidence="4">1,5-anhydro-D-fructose reductase</fullName>
        <ecNumber evidence="4">1.1.1.292</ecNumber>
    </submittedName>
</protein>
<gene>
    <name evidence="4" type="primary">afr_2</name>
    <name evidence="4" type="ORF">Pan216_39290</name>
</gene>
<dbReference type="KEGG" id="knv:Pan216_39290"/>
<dbReference type="Proteomes" id="UP000317093">
    <property type="component" value="Chromosome"/>
</dbReference>
<keyword evidence="5" id="KW-1185">Reference proteome</keyword>
<organism evidence="4 5">
    <name type="scientific">Kolteria novifilia</name>
    <dbReference type="NCBI Taxonomy" id="2527975"/>
    <lineage>
        <taxon>Bacteria</taxon>
        <taxon>Pseudomonadati</taxon>
        <taxon>Planctomycetota</taxon>
        <taxon>Planctomycetia</taxon>
        <taxon>Kolteriales</taxon>
        <taxon>Kolteriaceae</taxon>
        <taxon>Kolteria</taxon>
    </lineage>
</organism>
<dbReference type="Pfam" id="PF01408">
    <property type="entry name" value="GFO_IDH_MocA"/>
    <property type="match status" value="1"/>
</dbReference>
<sequence>MTRDRIGVAVVGTGFMGWVHVEALRRIGVTIVGVCGSSPAKSKAAAEEFGLSRAYDSYEDVLADEEVHSVHIGTPNRWHFPMAKSALLAGKHVMCEKPLAMTSAESAELVRVASEHSQLAAGVNYNLRFYPLCLEVGQRIRRGTLGDVVHVTGSYVQEWLTLATDYNWRVLARENGELRAIADIGTHWLDLVQSMTGLEVEAVLADLKTVHPVRYRPSGEVESFSGGAKQEATEPVSVTTEDYGAVLLRFRGGARGCMHVSQVAPGRKNCLRFEIAGSHETLAWNSERPNQLWIGHCDRPNEELLRDPALLTGPAQAAAAYPGGHNEGYADSFKQCFRAFYDTIAEGGVDEPATYPTFADGHREVQLCEAILASHRAQQWTAVGEPG</sequence>
<evidence type="ECO:0000259" key="2">
    <source>
        <dbReference type="Pfam" id="PF01408"/>
    </source>
</evidence>
<dbReference type="InterPro" id="IPR050463">
    <property type="entry name" value="Gfo/Idh/MocA_oxidrdct_glycsds"/>
</dbReference>
<proteinExistence type="predicted"/>
<dbReference type="RefSeq" id="WP_419192709.1">
    <property type="nucleotide sequence ID" value="NZ_CP036279.1"/>
</dbReference>
<dbReference type="InterPro" id="IPR000683">
    <property type="entry name" value="Gfo/Idh/MocA-like_OxRdtase_N"/>
</dbReference>
<dbReference type="PANTHER" id="PTHR43818">
    <property type="entry name" value="BCDNA.GH03377"/>
    <property type="match status" value="1"/>
</dbReference>
<reference evidence="4 5" key="1">
    <citation type="submission" date="2019-02" db="EMBL/GenBank/DDBJ databases">
        <title>Deep-cultivation of Planctomycetes and their phenomic and genomic characterization uncovers novel biology.</title>
        <authorList>
            <person name="Wiegand S."/>
            <person name="Jogler M."/>
            <person name="Boedeker C."/>
            <person name="Pinto D."/>
            <person name="Vollmers J."/>
            <person name="Rivas-Marin E."/>
            <person name="Kohn T."/>
            <person name="Peeters S.H."/>
            <person name="Heuer A."/>
            <person name="Rast P."/>
            <person name="Oberbeckmann S."/>
            <person name="Bunk B."/>
            <person name="Jeske O."/>
            <person name="Meyerdierks A."/>
            <person name="Storesund J.E."/>
            <person name="Kallscheuer N."/>
            <person name="Luecker S."/>
            <person name="Lage O.M."/>
            <person name="Pohl T."/>
            <person name="Merkel B.J."/>
            <person name="Hornburger P."/>
            <person name="Mueller R.-W."/>
            <person name="Bruemmer F."/>
            <person name="Labrenz M."/>
            <person name="Spormann A.M."/>
            <person name="Op den Camp H."/>
            <person name="Overmann J."/>
            <person name="Amann R."/>
            <person name="Jetten M.S.M."/>
            <person name="Mascher T."/>
            <person name="Medema M.H."/>
            <person name="Devos D.P."/>
            <person name="Kaster A.-K."/>
            <person name="Ovreas L."/>
            <person name="Rohde M."/>
            <person name="Galperin M.Y."/>
            <person name="Jogler C."/>
        </authorList>
    </citation>
    <scope>NUCLEOTIDE SEQUENCE [LARGE SCALE GENOMIC DNA]</scope>
    <source>
        <strain evidence="4 5">Pan216</strain>
    </source>
</reference>
<dbReference type="GO" id="GO:0000166">
    <property type="term" value="F:nucleotide binding"/>
    <property type="evidence" value="ECO:0007669"/>
    <property type="project" value="InterPro"/>
</dbReference>
<dbReference type="PANTHER" id="PTHR43818:SF11">
    <property type="entry name" value="BCDNA.GH03377"/>
    <property type="match status" value="1"/>
</dbReference>
<dbReference type="Gene3D" id="3.40.50.720">
    <property type="entry name" value="NAD(P)-binding Rossmann-like Domain"/>
    <property type="match status" value="1"/>
</dbReference>
<name>A0A518B7U2_9BACT</name>
<dbReference type="SUPFAM" id="SSF51735">
    <property type="entry name" value="NAD(P)-binding Rossmann-fold domains"/>
    <property type="match status" value="1"/>
</dbReference>
<dbReference type="EC" id="1.1.1.292" evidence="4"/>
<dbReference type="EMBL" id="CP036279">
    <property type="protein sequence ID" value="QDU63054.1"/>
    <property type="molecule type" value="Genomic_DNA"/>
</dbReference>
<accession>A0A518B7U2</accession>
<evidence type="ECO:0000259" key="3">
    <source>
        <dbReference type="Pfam" id="PF22725"/>
    </source>
</evidence>
<evidence type="ECO:0000313" key="5">
    <source>
        <dbReference type="Proteomes" id="UP000317093"/>
    </source>
</evidence>
<dbReference type="InterPro" id="IPR036291">
    <property type="entry name" value="NAD(P)-bd_dom_sf"/>
</dbReference>
<dbReference type="InterPro" id="IPR055170">
    <property type="entry name" value="GFO_IDH_MocA-like_dom"/>
</dbReference>
<dbReference type="GO" id="GO:0033712">
    <property type="term" value="F:1,5-anhydro-D-fructose reductase (1,5-anhydro-D-mannitol-forming) activity"/>
    <property type="evidence" value="ECO:0007669"/>
    <property type="project" value="UniProtKB-EC"/>
</dbReference>
<evidence type="ECO:0000313" key="4">
    <source>
        <dbReference type="EMBL" id="QDU63054.1"/>
    </source>
</evidence>
<feature type="domain" description="GFO/IDH/MocA-like oxidoreductase" evidence="3">
    <location>
        <begin position="135"/>
        <end position="282"/>
    </location>
</feature>
<dbReference type="Gene3D" id="3.30.360.10">
    <property type="entry name" value="Dihydrodipicolinate Reductase, domain 2"/>
    <property type="match status" value="1"/>
</dbReference>
<keyword evidence="1 4" id="KW-0560">Oxidoreductase</keyword>
<dbReference type="SUPFAM" id="SSF55347">
    <property type="entry name" value="Glyceraldehyde-3-phosphate dehydrogenase-like, C-terminal domain"/>
    <property type="match status" value="1"/>
</dbReference>
<dbReference type="Pfam" id="PF22725">
    <property type="entry name" value="GFO_IDH_MocA_C3"/>
    <property type="match status" value="1"/>
</dbReference>
<dbReference type="AlphaFoldDB" id="A0A518B7U2"/>
<evidence type="ECO:0000256" key="1">
    <source>
        <dbReference type="ARBA" id="ARBA00023002"/>
    </source>
</evidence>
<feature type="domain" description="Gfo/Idh/MocA-like oxidoreductase N-terminal" evidence="2">
    <location>
        <begin position="6"/>
        <end position="119"/>
    </location>
</feature>